<organism evidence="1">
    <name type="scientific">Amphimedon queenslandica</name>
    <name type="common">Sponge</name>
    <dbReference type="NCBI Taxonomy" id="400682"/>
    <lineage>
        <taxon>Eukaryota</taxon>
        <taxon>Metazoa</taxon>
        <taxon>Porifera</taxon>
        <taxon>Demospongiae</taxon>
        <taxon>Heteroscleromorpha</taxon>
        <taxon>Haplosclerida</taxon>
        <taxon>Niphatidae</taxon>
        <taxon>Amphimedon</taxon>
    </lineage>
</organism>
<reference evidence="1" key="1">
    <citation type="submission" date="2017-05" db="UniProtKB">
        <authorList>
            <consortium name="EnsemblMetazoa"/>
        </authorList>
    </citation>
    <scope>IDENTIFICATION</scope>
</reference>
<accession>A0A1X7V6I3</accession>
<protein>
    <submittedName>
        <fullName evidence="1">Uncharacterized protein</fullName>
    </submittedName>
</protein>
<dbReference type="AlphaFoldDB" id="A0A1X7V6I3"/>
<evidence type="ECO:0000313" key="1">
    <source>
        <dbReference type="EnsemblMetazoa" id="Aqu2.1.35596_001"/>
    </source>
</evidence>
<dbReference type="InParanoid" id="A0A1X7V6I3"/>
<proteinExistence type="predicted"/>
<dbReference type="EnsemblMetazoa" id="Aqu2.1.35596_001">
    <property type="protein sequence ID" value="Aqu2.1.35596_001"/>
    <property type="gene ID" value="Aqu2.1.35596"/>
</dbReference>
<name>A0A1X7V6I3_AMPQE</name>
<sequence length="74" mass="8235">MCVTAARILSGSPTTPLSDKRLPNSTLNVPGDRICLFYAFHISLLGQFLSITNLRKAIVSNMPIKLRRRIVTVH</sequence>